<gene>
    <name evidence="2" type="ORF">F5891DRAFT_535617</name>
</gene>
<protein>
    <submittedName>
        <fullName evidence="2">Uncharacterized protein</fullName>
    </submittedName>
</protein>
<feature type="signal peptide" evidence="1">
    <location>
        <begin position="1"/>
        <end position="27"/>
    </location>
</feature>
<evidence type="ECO:0000313" key="2">
    <source>
        <dbReference type="EMBL" id="KAG1897366.1"/>
    </source>
</evidence>
<organism evidence="2 3">
    <name type="scientific">Suillus fuscotomentosus</name>
    <dbReference type="NCBI Taxonomy" id="1912939"/>
    <lineage>
        <taxon>Eukaryota</taxon>
        <taxon>Fungi</taxon>
        <taxon>Dikarya</taxon>
        <taxon>Basidiomycota</taxon>
        <taxon>Agaricomycotina</taxon>
        <taxon>Agaricomycetes</taxon>
        <taxon>Agaricomycetidae</taxon>
        <taxon>Boletales</taxon>
        <taxon>Suillineae</taxon>
        <taxon>Suillaceae</taxon>
        <taxon>Suillus</taxon>
    </lineage>
</organism>
<reference evidence="2" key="1">
    <citation type="journal article" date="2020" name="New Phytol.">
        <title>Comparative genomics reveals dynamic genome evolution in host specialist ectomycorrhizal fungi.</title>
        <authorList>
            <person name="Lofgren L.A."/>
            <person name="Nguyen N.H."/>
            <person name="Vilgalys R."/>
            <person name="Ruytinx J."/>
            <person name="Liao H.L."/>
            <person name="Branco S."/>
            <person name="Kuo A."/>
            <person name="LaButti K."/>
            <person name="Lipzen A."/>
            <person name="Andreopoulos W."/>
            <person name="Pangilinan J."/>
            <person name="Riley R."/>
            <person name="Hundley H."/>
            <person name="Na H."/>
            <person name="Barry K."/>
            <person name="Grigoriev I.V."/>
            <person name="Stajich J.E."/>
            <person name="Kennedy P.G."/>
        </authorList>
    </citation>
    <scope>NUCLEOTIDE SEQUENCE</scope>
    <source>
        <strain evidence="2">FC203</strain>
    </source>
</reference>
<evidence type="ECO:0000313" key="3">
    <source>
        <dbReference type="Proteomes" id="UP001195769"/>
    </source>
</evidence>
<dbReference type="Proteomes" id="UP001195769">
    <property type="component" value="Unassembled WGS sequence"/>
</dbReference>
<sequence>MYMWFSGKCTKSLLYLLISLHVPEVGCEAVRAGLAAVFGWGACAKAPDVALIREDYTIYWNSDTSLGAKPPSNHCVDPKGDDEHLQLLDVIPVVLYHTRISSSTISDEHWHMWLPSGWKFYYRSCLISFLPSKGW</sequence>
<name>A0AAD4E095_9AGAM</name>
<accession>A0AAD4E095</accession>
<feature type="chain" id="PRO_5042166890" evidence="1">
    <location>
        <begin position="28"/>
        <end position="135"/>
    </location>
</feature>
<evidence type="ECO:0000256" key="1">
    <source>
        <dbReference type="SAM" id="SignalP"/>
    </source>
</evidence>
<dbReference type="EMBL" id="JABBWK010000047">
    <property type="protein sequence ID" value="KAG1897366.1"/>
    <property type="molecule type" value="Genomic_DNA"/>
</dbReference>
<comment type="caution">
    <text evidence="2">The sequence shown here is derived from an EMBL/GenBank/DDBJ whole genome shotgun (WGS) entry which is preliminary data.</text>
</comment>
<proteinExistence type="predicted"/>
<keyword evidence="3" id="KW-1185">Reference proteome</keyword>
<keyword evidence="1" id="KW-0732">Signal</keyword>
<dbReference type="RefSeq" id="XP_041222942.1">
    <property type="nucleotide sequence ID" value="XM_041372151.1"/>
</dbReference>
<dbReference type="AlphaFoldDB" id="A0AAD4E095"/>
<dbReference type="GeneID" id="64666449"/>